<gene>
    <name evidence="3" type="ORF">ARALYDRAFT_667711</name>
</gene>
<dbReference type="GO" id="GO:0005634">
    <property type="term" value="C:nucleus"/>
    <property type="evidence" value="ECO:0007669"/>
    <property type="project" value="TreeGrafter"/>
</dbReference>
<proteinExistence type="predicted"/>
<dbReference type="InterPro" id="IPR035248">
    <property type="entry name" value="PRMT5_C"/>
</dbReference>
<dbReference type="HOGENOM" id="CLU_2728864_0_0_1"/>
<evidence type="ECO:0000313" key="4">
    <source>
        <dbReference type="Proteomes" id="UP000008694"/>
    </source>
</evidence>
<dbReference type="GO" id="GO:0005829">
    <property type="term" value="C:cytosol"/>
    <property type="evidence" value="ECO:0007669"/>
    <property type="project" value="TreeGrafter"/>
</dbReference>
<dbReference type="GO" id="GO:0016274">
    <property type="term" value="F:protein-arginine N-methyltransferase activity"/>
    <property type="evidence" value="ECO:0007669"/>
    <property type="project" value="InterPro"/>
</dbReference>
<dbReference type="Pfam" id="PF17286">
    <property type="entry name" value="PRMT5_C"/>
    <property type="match status" value="1"/>
</dbReference>
<dbReference type="Gene3D" id="2.70.160.11">
    <property type="entry name" value="Hnrnp arginine n-methyltransferase1"/>
    <property type="match status" value="1"/>
</dbReference>
<evidence type="ECO:0000259" key="2">
    <source>
        <dbReference type="Pfam" id="PF17286"/>
    </source>
</evidence>
<protein>
    <submittedName>
        <fullName evidence="3">Predicted protein</fullName>
    </submittedName>
</protein>
<dbReference type="STRING" id="81972.D7LHJ6"/>
<keyword evidence="4" id="KW-1185">Reference proteome</keyword>
<dbReference type="EMBL" id="GL348716">
    <property type="protein sequence ID" value="EFH56833.1"/>
    <property type="molecule type" value="Genomic_DNA"/>
</dbReference>
<reference evidence="4" key="1">
    <citation type="journal article" date="2011" name="Nat. Genet.">
        <title>The Arabidopsis lyrata genome sequence and the basis of rapid genome size change.</title>
        <authorList>
            <person name="Hu T.T."/>
            <person name="Pattyn P."/>
            <person name="Bakker E.G."/>
            <person name="Cao J."/>
            <person name="Cheng J.-F."/>
            <person name="Clark R.M."/>
            <person name="Fahlgren N."/>
            <person name="Fawcett J.A."/>
            <person name="Grimwood J."/>
            <person name="Gundlach H."/>
            <person name="Haberer G."/>
            <person name="Hollister J.D."/>
            <person name="Ossowski S."/>
            <person name="Ottilar R.P."/>
            <person name="Salamov A.A."/>
            <person name="Schneeberger K."/>
            <person name="Spannagl M."/>
            <person name="Wang X."/>
            <person name="Yang L."/>
            <person name="Nasrallah M.E."/>
            <person name="Bergelson J."/>
            <person name="Carrington J.C."/>
            <person name="Gaut B.S."/>
            <person name="Schmutz J."/>
            <person name="Mayer K.F.X."/>
            <person name="Van de Peer Y."/>
            <person name="Grigoriev I.V."/>
            <person name="Nordborg M."/>
            <person name="Weigel D."/>
            <person name="Guo Y.-L."/>
        </authorList>
    </citation>
    <scope>NUCLEOTIDE SEQUENCE [LARGE SCALE GENOMIC DNA]</scope>
    <source>
        <strain evidence="4">cv. MN47</strain>
    </source>
</reference>
<sequence length="79" mass="9153">MKIYVRISIEPTTATPNLFGWCPLFFPLMKPVEVHPKSPIEAHFWRCSDSTKVWYEWSVSLPTVSLIHNRNGSSCWMGL</sequence>
<keyword evidence="1" id="KW-0949">S-adenosyl-L-methionine</keyword>
<evidence type="ECO:0000256" key="1">
    <source>
        <dbReference type="ARBA" id="ARBA00022691"/>
    </source>
</evidence>
<dbReference type="PANTHER" id="PTHR10738:SF0">
    <property type="entry name" value="PROTEIN ARGININE N-METHYLTRANSFERASE 5"/>
    <property type="match status" value="1"/>
</dbReference>
<dbReference type="InterPro" id="IPR029063">
    <property type="entry name" value="SAM-dependent_MTases_sf"/>
</dbReference>
<dbReference type="InterPro" id="IPR025799">
    <property type="entry name" value="Arg_MeTrfase"/>
</dbReference>
<dbReference type="Proteomes" id="UP000008694">
    <property type="component" value="Unassembled WGS sequence"/>
</dbReference>
<dbReference type="Gramene" id="Al_scaffold_0004_430">
    <property type="protein sequence ID" value="Al_scaffold_0004_430"/>
    <property type="gene ID" value="Al_scaffold_0004_430"/>
</dbReference>
<dbReference type="GO" id="GO:0006355">
    <property type="term" value="P:regulation of DNA-templated transcription"/>
    <property type="evidence" value="ECO:0007669"/>
    <property type="project" value="TreeGrafter"/>
</dbReference>
<dbReference type="eggNOG" id="KOG0822">
    <property type="taxonomic scope" value="Eukaryota"/>
</dbReference>
<feature type="domain" description="PRMT5 oligomerisation" evidence="2">
    <location>
        <begin position="5"/>
        <end position="77"/>
    </location>
</feature>
<dbReference type="PANTHER" id="PTHR10738">
    <property type="entry name" value="PROTEIN ARGININE N-METHYLTRANSFERASE 5"/>
    <property type="match status" value="1"/>
</dbReference>
<name>D7LHJ6_ARALL</name>
<dbReference type="SUPFAM" id="SSF53335">
    <property type="entry name" value="S-adenosyl-L-methionine-dependent methyltransferases"/>
    <property type="match status" value="1"/>
</dbReference>
<organism evidence="4">
    <name type="scientific">Arabidopsis lyrata subsp. lyrata</name>
    <name type="common">Lyre-leaved rock-cress</name>
    <dbReference type="NCBI Taxonomy" id="81972"/>
    <lineage>
        <taxon>Eukaryota</taxon>
        <taxon>Viridiplantae</taxon>
        <taxon>Streptophyta</taxon>
        <taxon>Embryophyta</taxon>
        <taxon>Tracheophyta</taxon>
        <taxon>Spermatophyta</taxon>
        <taxon>Magnoliopsida</taxon>
        <taxon>eudicotyledons</taxon>
        <taxon>Gunneridae</taxon>
        <taxon>Pentapetalae</taxon>
        <taxon>rosids</taxon>
        <taxon>malvids</taxon>
        <taxon>Brassicales</taxon>
        <taxon>Brassicaceae</taxon>
        <taxon>Camelineae</taxon>
        <taxon>Arabidopsis</taxon>
    </lineage>
</organism>
<accession>D7LHJ6</accession>
<evidence type="ECO:0000313" key="3">
    <source>
        <dbReference type="EMBL" id="EFH56833.1"/>
    </source>
</evidence>
<dbReference type="AlphaFoldDB" id="D7LHJ6"/>